<keyword evidence="2" id="KW-0723">Serine/threonine-protein kinase</keyword>
<keyword evidence="8 14" id="KW-0547">Nucleotide-binding</keyword>
<accession>A0A835GZS9</accession>
<feature type="domain" description="Protein kinase" evidence="18">
    <location>
        <begin position="339"/>
        <end position="638"/>
    </location>
</feature>
<dbReference type="GO" id="GO:0006950">
    <property type="term" value="P:response to stress"/>
    <property type="evidence" value="ECO:0007669"/>
    <property type="project" value="UniProtKB-ARBA"/>
</dbReference>
<evidence type="ECO:0000256" key="2">
    <source>
        <dbReference type="ARBA" id="ARBA00022527"/>
    </source>
</evidence>
<feature type="signal peptide" evidence="17">
    <location>
        <begin position="1"/>
        <end position="24"/>
    </location>
</feature>
<evidence type="ECO:0000256" key="1">
    <source>
        <dbReference type="ARBA" id="ARBA00004167"/>
    </source>
</evidence>
<dbReference type="OrthoDB" id="4062651at2759"/>
<dbReference type="PROSITE" id="PS50011">
    <property type="entry name" value="PROTEIN_KINASE_DOM"/>
    <property type="match status" value="1"/>
</dbReference>
<dbReference type="InterPro" id="IPR008271">
    <property type="entry name" value="Ser/Thr_kinase_AS"/>
</dbReference>
<evidence type="ECO:0000256" key="9">
    <source>
        <dbReference type="ARBA" id="ARBA00022777"/>
    </source>
</evidence>
<evidence type="ECO:0000259" key="19">
    <source>
        <dbReference type="PROSITE" id="PS51473"/>
    </source>
</evidence>
<evidence type="ECO:0000256" key="16">
    <source>
        <dbReference type="SAM" id="Phobius"/>
    </source>
</evidence>
<dbReference type="FunFam" id="3.30.200.20:FF:000142">
    <property type="entry name" value="Cysteine-rich receptor-like protein kinase 10"/>
    <property type="match status" value="1"/>
</dbReference>
<dbReference type="CDD" id="cd23509">
    <property type="entry name" value="Gnk2-like"/>
    <property type="match status" value="2"/>
</dbReference>
<evidence type="ECO:0000256" key="14">
    <source>
        <dbReference type="PROSITE-ProRule" id="PRU10141"/>
    </source>
</evidence>
<comment type="subcellular location">
    <subcellularLocation>
        <location evidence="1">Membrane</location>
        <topology evidence="1">Single-pass membrane protein</topology>
    </subcellularLocation>
</comment>
<organism evidence="20 21">
    <name type="scientific">Coptis chinensis</name>
    <dbReference type="NCBI Taxonomy" id="261450"/>
    <lineage>
        <taxon>Eukaryota</taxon>
        <taxon>Viridiplantae</taxon>
        <taxon>Streptophyta</taxon>
        <taxon>Embryophyta</taxon>
        <taxon>Tracheophyta</taxon>
        <taxon>Spermatophyta</taxon>
        <taxon>Magnoliopsida</taxon>
        <taxon>Ranunculales</taxon>
        <taxon>Ranunculaceae</taxon>
        <taxon>Coptidoideae</taxon>
        <taxon>Coptis</taxon>
    </lineage>
</organism>
<keyword evidence="3" id="KW-0597">Phosphoprotein</keyword>
<dbReference type="Gene3D" id="3.30.200.20">
    <property type="entry name" value="Phosphorylase Kinase, domain 1"/>
    <property type="match status" value="1"/>
</dbReference>
<feature type="region of interest" description="Disordered" evidence="15">
    <location>
        <begin position="651"/>
        <end position="671"/>
    </location>
</feature>
<evidence type="ECO:0000256" key="13">
    <source>
        <dbReference type="ARBA" id="ARBA00023180"/>
    </source>
</evidence>
<keyword evidence="4" id="KW-0808">Transferase</keyword>
<feature type="domain" description="Gnk2-homologous" evidence="19">
    <location>
        <begin position="136"/>
        <end position="242"/>
    </location>
</feature>
<keyword evidence="7" id="KW-0677">Repeat</keyword>
<keyword evidence="5 16" id="KW-0812">Transmembrane</keyword>
<dbReference type="InterPro" id="IPR017441">
    <property type="entry name" value="Protein_kinase_ATP_BS"/>
</dbReference>
<gene>
    <name evidence="20" type="ORF">IFM89_025686</name>
</gene>
<evidence type="ECO:0000256" key="15">
    <source>
        <dbReference type="SAM" id="MobiDB-lite"/>
    </source>
</evidence>
<dbReference type="PROSITE" id="PS00107">
    <property type="entry name" value="PROTEIN_KINASE_ATP"/>
    <property type="match status" value="1"/>
</dbReference>
<dbReference type="AlphaFoldDB" id="A0A835GZS9"/>
<dbReference type="EMBL" id="JADFTS010000009">
    <property type="protein sequence ID" value="KAF9589560.1"/>
    <property type="molecule type" value="Genomic_DNA"/>
</dbReference>
<evidence type="ECO:0000256" key="10">
    <source>
        <dbReference type="ARBA" id="ARBA00022840"/>
    </source>
</evidence>
<dbReference type="SMART" id="SM00220">
    <property type="entry name" value="S_TKc"/>
    <property type="match status" value="1"/>
</dbReference>
<feature type="binding site" evidence="14">
    <location>
        <position position="372"/>
    </location>
    <ligand>
        <name>ATP</name>
        <dbReference type="ChEBI" id="CHEBI:30616"/>
    </ligand>
</feature>
<evidence type="ECO:0000256" key="6">
    <source>
        <dbReference type="ARBA" id="ARBA00022729"/>
    </source>
</evidence>
<feature type="chain" id="PRO_5032845590" evidence="17">
    <location>
        <begin position="25"/>
        <end position="687"/>
    </location>
</feature>
<keyword evidence="13" id="KW-0325">Glycoprotein</keyword>
<dbReference type="Gene3D" id="1.10.510.10">
    <property type="entry name" value="Transferase(Phosphotransferase) domain 1"/>
    <property type="match status" value="1"/>
</dbReference>
<evidence type="ECO:0000256" key="3">
    <source>
        <dbReference type="ARBA" id="ARBA00022553"/>
    </source>
</evidence>
<dbReference type="Pfam" id="PF07714">
    <property type="entry name" value="PK_Tyr_Ser-Thr"/>
    <property type="match status" value="1"/>
</dbReference>
<keyword evidence="11 16" id="KW-1133">Transmembrane helix</keyword>
<comment type="caution">
    <text evidence="20">The sequence shown here is derived from an EMBL/GenBank/DDBJ whole genome shotgun (WGS) entry which is preliminary data.</text>
</comment>
<evidence type="ECO:0000256" key="5">
    <source>
        <dbReference type="ARBA" id="ARBA00022692"/>
    </source>
</evidence>
<dbReference type="InterPro" id="IPR001245">
    <property type="entry name" value="Ser-Thr/Tyr_kinase_cat_dom"/>
</dbReference>
<dbReference type="Gene3D" id="3.30.430.20">
    <property type="entry name" value="Gnk2 domain, C-X8-C-X2-C motif"/>
    <property type="match status" value="2"/>
</dbReference>
<evidence type="ECO:0000256" key="8">
    <source>
        <dbReference type="ARBA" id="ARBA00022741"/>
    </source>
</evidence>
<evidence type="ECO:0000313" key="21">
    <source>
        <dbReference type="Proteomes" id="UP000631114"/>
    </source>
</evidence>
<dbReference type="FunFam" id="3.30.430.20:FF:000002">
    <property type="entry name" value="Cysteine-rich receptor-like protein kinase 10"/>
    <property type="match status" value="1"/>
</dbReference>
<dbReference type="Proteomes" id="UP000631114">
    <property type="component" value="Unassembled WGS sequence"/>
</dbReference>
<name>A0A835GZS9_9MAGN</name>
<keyword evidence="9" id="KW-0418">Kinase</keyword>
<reference evidence="20 21" key="1">
    <citation type="submission" date="2020-10" db="EMBL/GenBank/DDBJ databases">
        <title>The Coptis chinensis genome and diversification of protoberbering-type alkaloids.</title>
        <authorList>
            <person name="Wang B."/>
            <person name="Shu S."/>
            <person name="Song C."/>
            <person name="Liu Y."/>
        </authorList>
    </citation>
    <scope>NUCLEOTIDE SEQUENCE [LARGE SCALE GENOMIC DNA]</scope>
    <source>
        <strain evidence="20">HL-2020</strain>
        <tissue evidence="20">Leaf</tissue>
    </source>
</reference>
<dbReference type="PROSITE" id="PS51473">
    <property type="entry name" value="GNK2"/>
    <property type="match status" value="2"/>
</dbReference>
<dbReference type="CDD" id="cd14066">
    <property type="entry name" value="STKc_IRAK"/>
    <property type="match status" value="1"/>
</dbReference>
<dbReference type="SUPFAM" id="SSF56112">
    <property type="entry name" value="Protein kinase-like (PK-like)"/>
    <property type="match status" value="1"/>
</dbReference>
<dbReference type="Pfam" id="PF01657">
    <property type="entry name" value="Stress-antifung"/>
    <property type="match status" value="2"/>
</dbReference>
<dbReference type="InterPro" id="IPR038408">
    <property type="entry name" value="GNK2_sf"/>
</dbReference>
<evidence type="ECO:0000256" key="12">
    <source>
        <dbReference type="ARBA" id="ARBA00023136"/>
    </source>
</evidence>
<dbReference type="FunFam" id="1.10.510.10:FF:000129">
    <property type="entry name" value="cysteine-rich receptor-like protein kinase 10"/>
    <property type="match status" value="1"/>
</dbReference>
<proteinExistence type="predicted"/>
<dbReference type="PANTHER" id="PTHR27002:SF1104">
    <property type="entry name" value="CYSTEINE-RICH RECEPTOR-LIKE PROTEIN KINASE 27-RELATED"/>
    <property type="match status" value="1"/>
</dbReference>
<evidence type="ECO:0000256" key="11">
    <source>
        <dbReference type="ARBA" id="ARBA00022989"/>
    </source>
</evidence>
<evidence type="ECO:0000256" key="7">
    <source>
        <dbReference type="ARBA" id="ARBA00022737"/>
    </source>
</evidence>
<evidence type="ECO:0000313" key="20">
    <source>
        <dbReference type="EMBL" id="KAF9589560.1"/>
    </source>
</evidence>
<sequence>MGVFGLLFLAFSSTLLLLFNLSTAQYRVAKLCLGGNYTTNSTYEANLSILLTSMSNNSTNPNNARFFTSTVGSNSDGIYGLFQCRGDCTSESCKKCAKTATEEVTSRCPFKKETVLYYDECLLHYSDKPFVSNLHLDPTVHMVNDACITANVNQFTRTLSALMEGIVARAVFNSSNLFAVGETYFTSSVNIYGLVQCTQDLSPYDCRRCLYSSIFQLSCCDTRQGGRVVNPSCIIRFEIYNFFGPEAIISAPAPPQITAPPNTNTTNPRQTNSSKRVVIIVVSTVTTVILIATVAISYSLRRRKIDGDVTQMRNGVDEISNVESLQFNFGTIREATDNFSDANKLGQGGFGSVYKLKFTQGRLLDGREIAVKRLSRNSDQGVTEFKNEALLVVKLQHRNLVKLLGFCLEEDEKLLIYEFVPNASLDHFIFGLARNFLINYFSLSSLDPIKCTYLDWERRYQIIGGIARGLLYLHEDSRHRIVHRDLKAGNILLDAKMIPKIADFGMARLFVMDQTEDSTNRIVGTYGYMAPEYAMHGQFSVKSDVFSFGVLILEIISGQKNNCFFQSEHAENLLSYAWKHREGGTALKLIEPALKEQYSRTDAMRCIHIGLLCVQEDIALRPTMAAVVSMLNSNSVTLPLPSTPAFFVNSREPLSTGDNAGHTDQPLQPFLPDQSINEVSVTEIYPR</sequence>
<keyword evidence="6 17" id="KW-0732">Signal</keyword>
<dbReference type="PANTHER" id="PTHR27002">
    <property type="entry name" value="RECEPTOR-LIKE SERINE/THREONINE-PROTEIN KINASE SD1-8"/>
    <property type="match status" value="1"/>
</dbReference>
<feature type="transmembrane region" description="Helical" evidence="16">
    <location>
        <begin position="277"/>
        <end position="298"/>
    </location>
</feature>
<dbReference type="GO" id="GO:0005886">
    <property type="term" value="C:plasma membrane"/>
    <property type="evidence" value="ECO:0007669"/>
    <property type="project" value="TreeGrafter"/>
</dbReference>
<keyword evidence="10 14" id="KW-0067">ATP-binding</keyword>
<dbReference type="InterPro" id="IPR000719">
    <property type="entry name" value="Prot_kinase_dom"/>
</dbReference>
<evidence type="ECO:0000256" key="4">
    <source>
        <dbReference type="ARBA" id="ARBA00022679"/>
    </source>
</evidence>
<evidence type="ECO:0000256" key="17">
    <source>
        <dbReference type="SAM" id="SignalP"/>
    </source>
</evidence>
<keyword evidence="12 16" id="KW-0472">Membrane</keyword>
<keyword evidence="21" id="KW-1185">Reference proteome</keyword>
<dbReference type="GO" id="GO:0005524">
    <property type="term" value="F:ATP binding"/>
    <property type="evidence" value="ECO:0007669"/>
    <property type="project" value="UniProtKB-UniRule"/>
</dbReference>
<evidence type="ECO:0000259" key="18">
    <source>
        <dbReference type="PROSITE" id="PS50011"/>
    </source>
</evidence>
<dbReference type="GO" id="GO:0004674">
    <property type="term" value="F:protein serine/threonine kinase activity"/>
    <property type="evidence" value="ECO:0007669"/>
    <property type="project" value="UniProtKB-KW"/>
</dbReference>
<dbReference type="InterPro" id="IPR011009">
    <property type="entry name" value="Kinase-like_dom_sf"/>
</dbReference>
<protein>
    <submittedName>
        <fullName evidence="20">Uncharacterized protein</fullName>
    </submittedName>
</protein>
<dbReference type="PROSITE" id="PS00108">
    <property type="entry name" value="PROTEIN_KINASE_ST"/>
    <property type="match status" value="1"/>
</dbReference>
<feature type="domain" description="Gnk2-homologous" evidence="19">
    <location>
        <begin position="25"/>
        <end position="130"/>
    </location>
</feature>
<dbReference type="InterPro" id="IPR002902">
    <property type="entry name" value="GNK2"/>
</dbReference>